<keyword evidence="5" id="KW-1185">Reference proteome</keyword>
<dbReference type="RefSeq" id="WP_120008993.1">
    <property type="nucleotide sequence ID" value="NZ_JALBUU010000004.1"/>
</dbReference>
<keyword evidence="2" id="KW-0560">Oxidoreductase</keyword>
<feature type="domain" description="FAD dependent oxidoreductase" evidence="3">
    <location>
        <begin position="18"/>
        <end position="412"/>
    </location>
</feature>
<dbReference type="Pfam" id="PF01266">
    <property type="entry name" value="DAO"/>
    <property type="match status" value="1"/>
</dbReference>
<name>A0ABS9W168_9PROT</name>
<protein>
    <submittedName>
        <fullName evidence="4">FAD-binding oxidoreductase</fullName>
    </submittedName>
</protein>
<dbReference type="SUPFAM" id="SSF51905">
    <property type="entry name" value="FAD/NAD(P)-binding domain"/>
    <property type="match status" value="1"/>
</dbReference>
<dbReference type="InterPro" id="IPR006076">
    <property type="entry name" value="FAD-dep_OxRdtase"/>
</dbReference>
<dbReference type="Proteomes" id="UP001201985">
    <property type="component" value="Unassembled WGS sequence"/>
</dbReference>
<dbReference type="PANTHER" id="PTHR13847">
    <property type="entry name" value="SARCOSINE DEHYDROGENASE-RELATED"/>
    <property type="match status" value="1"/>
</dbReference>
<reference evidence="4 5" key="1">
    <citation type="submission" date="2022-03" db="EMBL/GenBank/DDBJ databases">
        <title>Complete genome analysis of Roseomonas KG 17.1 : a prolific producer of plant growth promoters.</title>
        <authorList>
            <person name="Saadouli I."/>
            <person name="Najjari A."/>
            <person name="Mosbah A."/>
            <person name="Ouzari H.I."/>
        </authorList>
    </citation>
    <scope>NUCLEOTIDE SEQUENCE [LARGE SCALE GENOMIC DNA]</scope>
    <source>
        <strain evidence="4 5">KG17-1</strain>
    </source>
</reference>
<evidence type="ECO:0000256" key="2">
    <source>
        <dbReference type="ARBA" id="ARBA00023002"/>
    </source>
</evidence>
<sequence>MPALDPVPSDPTLPQQVDVVVIGGGIIGVMAAHELARKGFTVAVLEKGAVGAEQSSRNWGWCRVHGRTIGDLPLATASLRLWSGLNRLVGAETGFRHTGMLAVLHDERELAFWHEWFEQARPFQMDGRILSRDELRRMVPAAETASWAAGVFSASDGRAEPAQAAPAIAGAARALGVSVHQGCAARGLDITAGRVTGVVTEHGRIRAAAVLCAGGAWTALFCRRHGIRLPQAGVFATALRTTPGPSVIEGGINDGRYALRRREDGGYTVALGGVGRVELTPQNLRYAWDFLPLFRARRGKLSFGVGHSFLQGPEAAAGWSMDGPSPFERMRVLSPAPSAKLVKRSMQHLHADFPVLRDLRVAEAWGGLIDSTPDARPVISPVQSLPGFFLATGFSGLGFGLGPAGGRLAADLIANDTPIVDPAPYRHARFTDGSRPRPSAHM</sequence>
<comment type="caution">
    <text evidence="4">The sequence shown here is derived from an EMBL/GenBank/DDBJ whole genome shotgun (WGS) entry which is preliminary data.</text>
</comment>
<evidence type="ECO:0000313" key="5">
    <source>
        <dbReference type="Proteomes" id="UP001201985"/>
    </source>
</evidence>
<dbReference type="InterPro" id="IPR036188">
    <property type="entry name" value="FAD/NAD-bd_sf"/>
</dbReference>
<accession>A0ABS9W168</accession>
<comment type="similarity">
    <text evidence="1">Belongs to the DadA oxidoreductase family.</text>
</comment>
<organism evidence="4 5">
    <name type="scientific">Teichococcus vastitatis</name>
    <dbReference type="NCBI Taxonomy" id="2307076"/>
    <lineage>
        <taxon>Bacteria</taxon>
        <taxon>Pseudomonadati</taxon>
        <taxon>Pseudomonadota</taxon>
        <taxon>Alphaproteobacteria</taxon>
        <taxon>Acetobacterales</taxon>
        <taxon>Roseomonadaceae</taxon>
        <taxon>Roseomonas</taxon>
    </lineage>
</organism>
<dbReference type="Gene3D" id="3.30.9.10">
    <property type="entry name" value="D-Amino Acid Oxidase, subunit A, domain 2"/>
    <property type="match status" value="2"/>
</dbReference>
<evidence type="ECO:0000259" key="3">
    <source>
        <dbReference type="Pfam" id="PF01266"/>
    </source>
</evidence>
<proteinExistence type="inferred from homology"/>
<evidence type="ECO:0000313" key="4">
    <source>
        <dbReference type="EMBL" id="MCI0752957.1"/>
    </source>
</evidence>
<dbReference type="EMBL" id="JALBUU010000004">
    <property type="protein sequence ID" value="MCI0752957.1"/>
    <property type="molecule type" value="Genomic_DNA"/>
</dbReference>
<gene>
    <name evidence="4" type="ORF">MON41_04170</name>
</gene>
<dbReference type="Gene3D" id="3.50.50.60">
    <property type="entry name" value="FAD/NAD(P)-binding domain"/>
    <property type="match status" value="2"/>
</dbReference>
<evidence type="ECO:0000256" key="1">
    <source>
        <dbReference type="ARBA" id="ARBA00009410"/>
    </source>
</evidence>
<dbReference type="PANTHER" id="PTHR13847:SF280">
    <property type="entry name" value="D-AMINO ACID DEHYDROGENASE"/>
    <property type="match status" value="1"/>
</dbReference>